<keyword evidence="4" id="KW-1185">Reference proteome</keyword>
<dbReference type="OrthoDB" id="6108017at2759"/>
<evidence type="ECO:0000313" key="3">
    <source>
        <dbReference type="Ensembl" id="ENSSSUP00005018630.1"/>
    </source>
</evidence>
<dbReference type="GeneID" id="115302422"/>
<protein>
    <recommendedName>
        <fullName evidence="5">SH2 domain-containing protein</fullName>
    </recommendedName>
</protein>
<gene>
    <name evidence="3" type="primary">LOC115302422</name>
</gene>
<feature type="region of interest" description="Disordered" evidence="2">
    <location>
        <begin position="170"/>
        <end position="228"/>
    </location>
</feature>
<dbReference type="RefSeq" id="XP_029808186.1">
    <property type="nucleotide sequence ID" value="XM_029952326.1"/>
</dbReference>
<dbReference type="Gene3D" id="3.30.505.10">
    <property type="entry name" value="SH2 domain"/>
    <property type="match status" value="1"/>
</dbReference>
<proteinExistence type="predicted"/>
<dbReference type="InterPro" id="IPR036860">
    <property type="entry name" value="SH2_dom_sf"/>
</dbReference>
<evidence type="ECO:0000313" key="4">
    <source>
        <dbReference type="Proteomes" id="UP000472268"/>
    </source>
</evidence>
<accession>A0A673UBF8</accession>
<dbReference type="SUPFAM" id="SSF55550">
    <property type="entry name" value="SH2 domain"/>
    <property type="match status" value="1"/>
</dbReference>
<organism evidence="3 4">
    <name type="scientific">Suricata suricatta</name>
    <name type="common">Meerkat</name>
    <dbReference type="NCBI Taxonomy" id="37032"/>
    <lineage>
        <taxon>Eukaryota</taxon>
        <taxon>Metazoa</taxon>
        <taxon>Chordata</taxon>
        <taxon>Craniata</taxon>
        <taxon>Vertebrata</taxon>
        <taxon>Euteleostomi</taxon>
        <taxon>Mammalia</taxon>
        <taxon>Eutheria</taxon>
        <taxon>Laurasiatheria</taxon>
        <taxon>Carnivora</taxon>
        <taxon>Feliformia</taxon>
        <taxon>Herpestidae</taxon>
        <taxon>Suricata</taxon>
    </lineage>
</organism>
<dbReference type="Ensembl" id="ENSSSUT00005021281.1">
    <property type="protein sequence ID" value="ENSSSUP00005018630.1"/>
    <property type="gene ID" value="ENSSSUG00005012073.1"/>
</dbReference>
<dbReference type="PANTHER" id="PTHR14388:SF6">
    <property type="entry name" value="SH2 DOMAIN-CONTAINING PROTEIN 7"/>
    <property type="match status" value="1"/>
</dbReference>
<sequence>MSLCCRGSDRCRHFVINQLQDRRYLVSGDTHSHGTLAELVRHYQKVQFEPFGETLSAVCPRPEDSNVYDAITPGLHGSTPGLEAAPALGGPDEAAGPRPGPKPQVSFLHTKSLDASSGSFSEDQCLAAPVEAPLLPERSAFLLDESFGSPNDIIYSELKKVNQARAGLGAEVSGRHGPGPLGSRACSPGQEPLLRGLSDGGQNRPDGPAPALSGVSPDQGPVVPPASRGYLLAPASEALGSSAASWSQGALKLSHRAQRCSQDGSADPHERPQTAGAPPGPGDVPEQDGSSHAQAAVCRGGSAGPLGPGAGAPPSRPPGPTDHSFEGVSQPPALPESRNTYEQIPGARSKEAGRTHKVGSVVGGGGRQLVRGTLTHEQLRSLLLPRGTQNFPAPSYACGCSV</sequence>
<dbReference type="GO" id="GO:0005737">
    <property type="term" value="C:cytoplasm"/>
    <property type="evidence" value="ECO:0007669"/>
    <property type="project" value="TreeGrafter"/>
</dbReference>
<evidence type="ECO:0008006" key="5">
    <source>
        <dbReference type="Google" id="ProtNLM"/>
    </source>
</evidence>
<feature type="region of interest" description="Disordered" evidence="2">
    <location>
        <begin position="72"/>
        <end position="107"/>
    </location>
</feature>
<evidence type="ECO:0000256" key="1">
    <source>
        <dbReference type="ARBA" id="ARBA00022999"/>
    </source>
</evidence>
<keyword evidence="1" id="KW-0727">SH2 domain</keyword>
<dbReference type="OMA" id="RWFMETQ"/>
<reference evidence="3 4" key="1">
    <citation type="submission" date="2019-05" db="EMBL/GenBank/DDBJ databases">
        <title>A Chromosome-scale Meerkat (S. suricatta) Genome Assembly.</title>
        <authorList>
            <person name="Dudchenko O."/>
            <person name="Lieberman Aiden E."/>
            <person name="Tung J."/>
            <person name="Barreiro L.B."/>
            <person name="Clutton-Brock T.H."/>
        </authorList>
    </citation>
    <scope>NUCLEOTIDE SEQUENCE [LARGE SCALE GENOMIC DNA]</scope>
</reference>
<reference evidence="3" key="3">
    <citation type="submission" date="2025-09" db="UniProtKB">
        <authorList>
            <consortium name="Ensembl"/>
        </authorList>
    </citation>
    <scope>IDENTIFICATION</scope>
</reference>
<name>A0A673UBF8_SURSU</name>
<feature type="region of interest" description="Disordered" evidence="2">
    <location>
        <begin position="254"/>
        <end position="339"/>
    </location>
</feature>
<dbReference type="Proteomes" id="UP000472268">
    <property type="component" value="Chromosome 9"/>
</dbReference>
<reference evidence="3" key="2">
    <citation type="submission" date="2025-08" db="UniProtKB">
        <authorList>
            <consortium name="Ensembl"/>
        </authorList>
    </citation>
    <scope>IDENTIFICATION</scope>
</reference>
<dbReference type="PANTHER" id="PTHR14388">
    <property type="entry name" value="T CELL-SPECIFIC ADAPTER PROTEIN TSAD"/>
    <property type="match status" value="1"/>
</dbReference>
<feature type="compositionally biased region" description="Gly residues" evidence="2">
    <location>
        <begin position="301"/>
        <end position="310"/>
    </location>
</feature>
<dbReference type="AlphaFoldDB" id="A0A673UBF8"/>
<evidence type="ECO:0000256" key="2">
    <source>
        <dbReference type="SAM" id="MobiDB-lite"/>
    </source>
</evidence>